<dbReference type="InParanoid" id="A0A0C3N5P1"/>
<name>A0A0C3N5P1_PISTI</name>
<dbReference type="EMBL" id="KN832048">
    <property type="protein sequence ID" value="KIN96374.1"/>
    <property type="molecule type" value="Genomic_DNA"/>
</dbReference>
<dbReference type="AlphaFoldDB" id="A0A0C3N5P1"/>
<reference evidence="1 2" key="1">
    <citation type="submission" date="2014-04" db="EMBL/GenBank/DDBJ databases">
        <authorList>
            <consortium name="DOE Joint Genome Institute"/>
            <person name="Kuo A."/>
            <person name="Kohler A."/>
            <person name="Costa M.D."/>
            <person name="Nagy L.G."/>
            <person name="Floudas D."/>
            <person name="Copeland A."/>
            <person name="Barry K.W."/>
            <person name="Cichocki N."/>
            <person name="Veneault-Fourrey C."/>
            <person name="LaButti K."/>
            <person name="Lindquist E.A."/>
            <person name="Lipzen A."/>
            <person name="Lundell T."/>
            <person name="Morin E."/>
            <person name="Murat C."/>
            <person name="Sun H."/>
            <person name="Tunlid A."/>
            <person name="Henrissat B."/>
            <person name="Grigoriev I.V."/>
            <person name="Hibbett D.S."/>
            <person name="Martin F."/>
            <person name="Nordberg H.P."/>
            <person name="Cantor M.N."/>
            <person name="Hua S.X."/>
        </authorList>
    </citation>
    <scope>NUCLEOTIDE SEQUENCE [LARGE SCALE GENOMIC DNA]</scope>
    <source>
        <strain evidence="1 2">Marx 270</strain>
    </source>
</reference>
<evidence type="ECO:0000313" key="1">
    <source>
        <dbReference type="EMBL" id="KIN96374.1"/>
    </source>
</evidence>
<organism evidence="1 2">
    <name type="scientific">Pisolithus tinctorius Marx 270</name>
    <dbReference type="NCBI Taxonomy" id="870435"/>
    <lineage>
        <taxon>Eukaryota</taxon>
        <taxon>Fungi</taxon>
        <taxon>Dikarya</taxon>
        <taxon>Basidiomycota</taxon>
        <taxon>Agaricomycotina</taxon>
        <taxon>Agaricomycetes</taxon>
        <taxon>Agaricomycetidae</taxon>
        <taxon>Boletales</taxon>
        <taxon>Sclerodermatineae</taxon>
        <taxon>Pisolithaceae</taxon>
        <taxon>Pisolithus</taxon>
    </lineage>
</organism>
<dbReference type="OrthoDB" id="3258371at2759"/>
<proteinExistence type="predicted"/>
<keyword evidence="2" id="KW-1185">Reference proteome</keyword>
<gene>
    <name evidence="1" type="ORF">M404DRAFT_163219</name>
</gene>
<dbReference type="Proteomes" id="UP000054217">
    <property type="component" value="Unassembled WGS sequence"/>
</dbReference>
<sequence>MSTTTVVGFFALSGGHHVQSTRGGNGAKTYHCFYNSAVQCTSSVVFPAQLCVYSPFNDMLLADDSVAYVIARAYILSSIPRDPILLEAVDLATVPGDPSSEEYEATIPDSPCPYIFGVGSVTTRATSLLDGVTKAFSVTSSDFVRDATMSLTVV</sequence>
<dbReference type="HOGENOM" id="CLU_138689_0_0_1"/>
<reference evidence="2" key="2">
    <citation type="submission" date="2015-01" db="EMBL/GenBank/DDBJ databases">
        <title>Evolutionary Origins and Diversification of the Mycorrhizal Mutualists.</title>
        <authorList>
            <consortium name="DOE Joint Genome Institute"/>
            <consortium name="Mycorrhizal Genomics Consortium"/>
            <person name="Kohler A."/>
            <person name="Kuo A."/>
            <person name="Nagy L.G."/>
            <person name="Floudas D."/>
            <person name="Copeland A."/>
            <person name="Barry K.W."/>
            <person name="Cichocki N."/>
            <person name="Veneault-Fourrey C."/>
            <person name="LaButti K."/>
            <person name="Lindquist E.A."/>
            <person name="Lipzen A."/>
            <person name="Lundell T."/>
            <person name="Morin E."/>
            <person name="Murat C."/>
            <person name="Riley R."/>
            <person name="Ohm R."/>
            <person name="Sun H."/>
            <person name="Tunlid A."/>
            <person name="Henrissat B."/>
            <person name="Grigoriev I.V."/>
            <person name="Hibbett D.S."/>
            <person name="Martin F."/>
        </authorList>
    </citation>
    <scope>NUCLEOTIDE SEQUENCE [LARGE SCALE GENOMIC DNA]</scope>
    <source>
        <strain evidence="2">Marx 270</strain>
    </source>
</reference>
<accession>A0A0C3N5P1</accession>
<protein>
    <submittedName>
        <fullName evidence="1">Uncharacterized protein</fullName>
    </submittedName>
</protein>
<evidence type="ECO:0000313" key="2">
    <source>
        <dbReference type="Proteomes" id="UP000054217"/>
    </source>
</evidence>